<dbReference type="InterPro" id="IPR058512">
    <property type="entry name" value="DUF8199"/>
</dbReference>
<keyword evidence="2" id="KW-1185">Reference proteome</keyword>
<protein>
    <submittedName>
        <fullName evidence="1">Uncharacterized protein</fullName>
    </submittedName>
</protein>
<organism evidence="1 2">
    <name type="scientific">Pontibacter burrus</name>
    <dbReference type="NCBI Taxonomy" id="2704466"/>
    <lineage>
        <taxon>Bacteria</taxon>
        <taxon>Pseudomonadati</taxon>
        <taxon>Bacteroidota</taxon>
        <taxon>Cytophagia</taxon>
        <taxon>Cytophagales</taxon>
        <taxon>Hymenobacteraceae</taxon>
        <taxon>Pontibacter</taxon>
    </lineage>
</organism>
<comment type="caution">
    <text evidence="1">The sequence shown here is derived from an EMBL/GenBank/DDBJ whole genome shotgun (WGS) entry which is preliminary data.</text>
</comment>
<dbReference type="EMBL" id="JAAGWD010000002">
    <property type="protein sequence ID" value="NEM97343.1"/>
    <property type="molecule type" value="Genomic_DNA"/>
</dbReference>
<dbReference type="Proteomes" id="UP000474777">
    <property type="component" value="Unassembled WGS sequence"/>
</dbReference>
<proteinExistence type="predicted"/>
<evidence type="ECO:0000313" key="2">
    <source>
        <dbReference type="Proteomes" id="UP000474777"/>
    </source>
</evidence>
<dbReference type="AlphaFoldDB" id="A0A6B3LN75"/>
<sequence>MNNLIRHGILLLLALTIALGSVGIALGQQLCQMVMVQSASTEIKGCCSESETSGTEDDCCKLEVTYKKLDLISTAKADFLNKLYVIVPPIVPQPLYNLPAPTIAAQVLSYSDSSPPLSGRTILLLKRSLQV</sequence>
<reference evidence="1 2" key="1">
    <citation type="submission" date="2020-02" db="EMBL/GenBank/DDBJ databases">
        <authorList>
            <person name="Kim M.K."/>
        </authorList>
    </citation>
    <scope>NUCLEOTIDE SEQUENCE [LARGE SCALE GENOMIC DNA]</scope>
    <source>
        <strain evidence="1 2">BT327</strain>
    </source>
</reference>
<dbReference type="RefSeq" id="WP_163913605.1">
    <property type="nucleotide sequence ID" value="NZ_JAAGWD010000002.1"/>
</dbReference>
<name>A0A6B3LN75_9BACT</name>
<dbReference type="Pfam" id="PF26622">
    <property type="entry name" value="DUF8199"/>
    <property type="match status" value="1"/>
</dbReference>
<evidence type="ECO:0000313" key="1">
    <source>
        <dbReference type="EMBL" id="NEM97343.1"/>
    </source>
</evidence>
<gene>
    <name evidence="1" type="ORF">GXP69_06525</name>
</gene>
<accession>A0A6B3LN75</accession>